<keyword evidence="2" id="KW-1185">Reference proteome</keyword>
<sequence>MKSQDIRQALIQIAERNNRPHYTACVVRDVLFAFHNDLDHPLKRAVMNEVVVTVDIDGTSQLAQLKKFCLLYGMREILAQVAGVPLRTLRAYLACERAITDKTWVKLQSSFDAALSEYERKNKKSTTIENLTKKYCGGAA</sequence>
<evidence type="ECO:0000313" key="1">
    <source>
        <dbReference type="EMBL" id="QOW44424.1"/>
    </source>
</evidence>
<dbReference type="AlphaFoldDB" id="A0A7S6VT60"/>
<evidence type="ECO:0000313" key="2">
    <source>
        <dbReference type="Proteomes" id="UP000593966"/>
    </source>
</evidence>
<proteinExistence type="predicted"/>
<protein>
    <submittedName>
        <fullName evidence="1">Uncharacterized protein</fullName>
    </submittedName>
</protein>
<dbReference type="Proteomes" id="UP000593966">
    <property type="component" value="Chromosome"/>
</dbReference>
<dbReference type="EMBL" id="CP048659">
    <property type="protein sequence ID" value="QOW44424.1"/>
    <property type="molecule type" value="Genomic_DNA"/>
</dbReference>
<dbReference type="RefSeq" id="WP_180047282.1">
    <property type="nucleotide sequence ID" value="NZ_CP048659.1"/>
</dbReference>
<accession>A0A7S6VT60</accession>
<gene>
    <name evidence="1" type="ORF">G0028_14215</name>
</gene>
<organism evidence="1 2">
    <name type="scientific">Acinetobacter piscicola</name>
    <dbReference type="NCBI Taxonomy" id="2006115"/>
    <lineage>
        <taxon>Bacteria</taxon>
        <taxon>Pseudomonadati</taxon>
        <taxon>Pseudomonadota</taxon>
        <taxon>Gammaproteobacteria</taxon>
        <taxon>Moraxellales</taxon>
        <taxon>Moraxellaceae</taxon>
        <taxon>Acinetobacter</taxon>
    </lineage>
</organism>
<reference evidence="1 2" key="1">
    <citation type="submission" date="2020-02" db="EMBL/GenBank/DDBJ databases">
        <title>Tigecycline-resistant Acinetobacter species from pigs and migratory birds.</title>
        <authorList>
            <person name="Chen C."/>
            <person name="Sun J."/>
            <person name="Liao X.-P."/>
            <person name="Liu Y.-H."/>
        </authorList>
    </citation>
    <scope>NUCLEOTIDE SEQUENCE [LARGE SCALE GENOMIC DNA]</scope>
    <source>
        <strain evidence="1 2">YH12207_T</strain>
    </source>
</reference>
<name>A0A7S6VT60_9GAMM</name>